<dbReference type="Pfam" id="PF14487">
    <property type="entry name" value="DarT"/>
    <property type="match status" value="1"/>
</dbReference>
<evidence type="ECO:0000313" key="8">
    <source>
        <dbReference type="EMBL" id="ATV60754.1"/>
    </source>
</evidence>
<dbReference type="SUPFAM" id="SSF160631">
    <property type="entry name" value="SMI1/KNR4-like"/>
    <property type="match status" value="1"/>
</dbReference>
<dbReference type="GO" id="GO:0016757">
    <property type="term" value="F:glycosyltransferase activity"/>
    <property type="evidence" value="ECO:0007669"/>
    <property type="project" value="UniProtKB-KW"/>
</dbReference>
<evidence type="ECO:0000313" key="9">
    <source>
        <dbReference type="Proteomes" id="UP000228552"/>
    </source>
</evidence>
<dbReference type="GO" id="GO:0016779">
    <property type="term" value="F:nucleotidyltransferase activity"/>
    <property type="evidence" value="ECO:0007669"/>
    <property type="project" value="UniProtKB-KW"/>
</dbReference>
<keyword evidence="1 6" id="KW-1277">Toxin-antitoxin system</keyword>
<organism evidence="8 9">
    <name type="scientific">Fusobacterium pseudoperiodonticum</name>
    <dbReference type="NCBI Taxonomy" id="2663009"/>
    <lineage>
        <taxon>Bacteria</taxon>
        <taxon>Fusobacteriati</taxon>
        <taxon>Fusobacteriota</taxon>
        <taxon>Fusobacteriia</taxon>
        <taxon>Fusobacteriales</taxon>
        <taxon>Fusobacteriaceae</taxon>
        <taxon>Fusobacterium</taxon>
    </lineage>
</organism>
<evidence type="ECO:0000256" key="5">
    <source>
        <dbReference type="ARBA" id="ARBA00023125"/>
    </source>
</evidence>
<dbReference type="AlphaFoldDB" id="A0AAD0AKG0"/>
<keyword evidence="2" id="KW-0328">Glycosyltransferase</keyword>
<dbReference type="Proteomes" id="UP000228552">
    <property type="component" value="Chromosome"/>
</dbReference>
<dbReference type="InterPro" id="IPR029494">
    <property type="entry name" value="DarT"/>
</dbReference>
<feature type="domain" description="DarT" evidence="7">
    <location>
        <begin position="5"/>
        <end position="203"/>
    </location>
</feature>
<evidence type="ECO:0000256" key="6">
    <source>
        <dbReference type="PROSITE-ProRule" id="PRU01362"/>
    </source>
</evidence>
<gene>
    <name evidence="8" type="ORF">CTM74_02170</name>
</gene>
<protein>
    <recommendedName>
        <fullName evidence="7">DarT domain-containing protein</fullName>
    </recommendedName>
</protein>
<evidence type="ECO:0000256" key="1">
    <source>
        <dbReference type="ARBA" id="ARBA00022649"/>
    </source>
</evidence>
<evidence type="ECO:0000259" key="7">
    <source>
        <dbReference type="PROSITE" id="PS52018"/>
    </source>
</evidence>
<evidence type="ECO:0000256" key="4">
    <source>
        <dbReference type="ARBA" id="ARBA00022695"/>
    </source>
</evidence>
<accession>A0AAD0AKG0</accession>
<keyword evidence="9" id="KW-1185">Reference proteome</keyword>
<dbReference type="EMBL" id="CP024700">
    <property type="protein sequence ID" value="ATV60754.1"/>
    <property type="molecule type" value="Genomic_DNA"/>
</dbReference>
<dbReference type="PROSITE" id="PS52018">
    <property type="entry name" value="DART"/>
    <property type="match status" value="1"/>
</dbReference>
<evidence type="ECO:0000256" key="2">
    <source>
        <dbReference type="ARBA" id="ARBA00022676"/>
    </source>
</evidence>
<keyword evidence="5 6" id="KW-0238">DNA-binding</keyword>
<sequence>MRELIFLHHITHIDNLESILKNGLKSRNELLSNTDIDFEDTADPDIIQKRGILNNYILFHSDWIQNSHRIPYNYVICNKHGYDNMIFLYINPEKASKKYLMKYFLYHPLSSYVKKYNNLEDFLNSFKLEIETLQKEYNFDYNIQQVKEFRMSEVLILKNAIFLDDDWSIIVYSEESFKKVKGIIEKYQNKYSNIKILIRPNFF</sequence>
<comment type="similarity">
    <text evidence="6">Belongs to the DarT ADP-ribosyltransferase family.</text>
</comment>
<dbReference type="GO" id="GO:0003677">
    <property type="term" value="F:DNA binding"/>
    <property type="evidence" value="ECO:0007669"/>
    <property type="project" value="UniProtKB-UniRule"/>
</dbReference>
<dbReference type="InterPro" id="IPR037883">
    <property type="entry name" value="Knr4/Smi1-like_sf"/>
</dbReference>
<keyword evidence="3" id="KW-0808">Transferase</keyword>
<keyword evidence="4" id="KW-0548">Nucleotidyltransferase</keyword>
<evidence type="ECO:0000256" key="3">
    <source>
        <dbReference type="ARBA" id="ARBA00022679"/>
    </source>
</evidence>
<proteinExistence type="inferred from homology"/>
<reference evidence="8 9" key="1">
    <citation type="submission" date="2017-11" db="EMBL/GenBank/DDBJ databases">
        <title>Genome sequencing of Fusobacterium periodonticum KCOM 1263.</title>
        <authorList>
            <person name="Kook J.-K."/>
            <person name="Park S.-N."/>
            <person name="Lim Y.K."/>
        </authorList>
    </citation>
    <scope>NUCLEOTIDE SEQUENCE [LARGE SCALE GENOMIC DNA]</scope>
    <source>
        <strain evidence="8 9">KCOM 1263</strain>
    </source>
</reference>
<comment type="caution">
    <text evidence="6">Lacks conserved residue(s) required for the propagation of feature annotation.</text>
</comment>
<name>A0AAD0AKG0_9FUSO</name>